<dbReference type="InterPro" id="IPR046266">
    <property type="entry name" value="DUF6299"/>
</dbReference>
<evidence type="ECO:0000313" key="3">
    <source>
        <dbReference type="EMBL" id="MPY39204.1"/>
    </source>
</evidence>
<evidence type="ECO:0000313" key="4">
    <source>
        <dbReference type="Proteomes" id="UP000326979"/>
    </source>
</evidence>
<evidence type="ECO:0000256" key="1">
    <source>
        <dbReference type="SAM" id="SignalP"/>
    </source>
</evidence>
<dbReference type="EMBL" id="VJZE01000015">
    <property type="protein sequence ID" value="MPY39204.1"/>
    <property type="molecule type" value="Genomic_DNA"/>
</dbReference>
<feature type="domain" description="DUF6299" evidence="2">
    <location>
        <begin position="30"/>
        <end position="141"/>
    </location>
</feature>
<proteinExistence type="predicted"/>
<dbReference type="OrthoDB" id="3873198at2"/>
<keyword evidence="4" id="KW-1185">Reference proteome</keyword>
<dbReference type="Pfam" id="PF19816">
    <property type="entry name" value="DUF6299"/>
    <property type="match status" value="1"/>
</dbReference>
<accession>A0A5N8VYM8</accession>
<gene>
    <name evidence="3" type="ORF">FNH04_04460</name>
</gene>
<comment type="caution">
    <text evidence="3">The sequence shown here is derived from an EMBL/GenBank/DDBJ whole genome shotgun (WGS) entry which is preliminary data.</text>
</comment>
<evidence type="ECO:0000259" key="2">
    <source>
        <dbReference type="Pfam" id="PF19816"/>
    </source>
</evidence>
<name>A0A5N8VYM8_9ACTN</name>
<dbReference type="AlphaFoldDB" id="A0A5N8VYM8"/>
<feature type="chain" id="PRO_5024808884" description="DUF6299 domain-containing protein" evidence="1">
    <location>
        <begin position="25"/>
        <end position="148"/>
    </location>
</feature>
<dbReference type="Proteomes" id="UP000326979">
    <property type="component" value="Unassembled WGS sequence"/>
</dbReference>
<protein>
    <recommendedName>
        <fullName evidence="2">DUF6299 domain-containing protein</fullName>
    </recommendedName>
</protein>
<organism evidence="3 4">
    <name type="scientific">Streptomyces phyllanthi</name>
    <dbReference type="NCBI Taxonomy" id="1803180"/>
    <lineage>
        <taxon>Bacteria</taxon>
        <taxon>Bacillati</taxon>
        <taxon>Actinomycetota</taxon>
        <taxon>Actinomycetes</taxon>
        <taxon>Kitasatosporales</taxon>
        <taxon>Streptomycetaceae</taxon>
        <taxon>Streptomyces</taxon>
    </lineage>
</organism>
<dbReference type="RefSeq" id="WP_152780511.1">
    <property type="nucleotide sequence ID" value="NZ_BAABEQ010000072.1"/>
</dbReference>
<keyword evidence="1" id="KW-0732">Signal</keyword>
<reference evidence="3 4" key="1">
    <citation type="submission" date="2019-07" db="EMBL/GenBank/DDBJ databases">
        <title>New species of Amycolatopsis and Streptomyces.</title>
        <authorList>
            <person name="Duangmal K."/>
            <person name="Teo W.F.A."/>
            <person name="Lipun K."/>
        </authorList>
    </citation>
    <scope>NUCLEOTIDE SEQUENCE [LARGE SCALE GENOMIC DNA]</scope>
    <source>
        <strain evidence="3 4">TISTR 2346</strain>
    </source>
</reference>
<sequence length="148" mass="15986">MWFSRAVGAAVCAAMMLTAPSASAAAWSYSYVTIDARGHVAEDGTLTLSGTYRCDKTSGPVYLASNIRQSHSRVTYAVNGATVVCDGDEHEWVHTNRAQPGRHRAGPASVKVNLMELRTGINGLPTPYWHAKREQDITLVEGTPPVQD</sequence>
<feature type="signal peptide" evidence="1">
    <location>
        <begin position="1"/>
        <end position="24"/>
    </location>
</feature>